<name>A0AB33E8F1_9PSED</name>
<dbReference type="Proteomes" id="UP000218385">
    <property type="component" value="Chromosome"/>
</dbReference>
<evidence type="ECO:0000313" key="1">
    <source>
        <dbReference type="EMBL" id="ATE76757.1"/>
    </source>
</evidence>
<protein>
    <submittedName>
        <fullName evidence="1">Uncharacterized protein</fullName>
    </submittedName>
</protein>
<proteinExistence type="predicted"/>
<dbReference type="EMBL" id="CP023466">
    <property type="protein sequence ID" value="ATE76757.1"/>
    <property type="molecule type" value="Genomic_DNA"/>
</dbReference>
<reference evidence="1 2" key="1">
    <citation type="submission" date="2017-09" db="EMBL/GenBank/DDBJ databases">
        <title>Complete Genome sequence of Lysobacter capsici KNU-15.</title>
        <authorList>
            <person name="Kim M.-C."/>
            <person name="Yi H."/>
            <person name="Lee D.-W."/>
            <person name="Shin J.-H."/>
        </authorList>
    </citation>
    <scope>NUCLEOTIDE SEQUENCE [LARGE SCALE GENOMIC DNA]</scope>
    <source>
        <strain evidence="1 2">KNU-15</strain>
    </source>
</reference>
<gene>
    <name evidence="1" type="ORF">CNN82_10100</name>
</gene>
<dbReference type="RefSeq" id="WP_081625736.1">
    <property type="nucleotide sequence ID" value="NZ_CP023466.1"/>
</dbReference>
<accession>A0AB33E8F1</accession>
<dbReference type="AlphaFoldDB" id="A0AB33E8F1"/>
<organism evidence="1 2">
    <name type="scientific">Pseudomonas frederiksbergensis</name>
    <dbReference type="NCBI Taxonomy" id="104087"/>
    <lineage>
        <taxon>Bacteria</taxon>
        <taxon>Pseudomonadati</taxon>
        <taxon>Pseudomonadota</taxon>
        <taxon>Gammaproteobacteria</taxon>
        <taxon>Pseudomonadales</taxon>
        <taxon>Pseudomonadaceae</taxon>
        <taxon>Pseudomonas</taxon>
    </lineage>
</organism>
<evidence type="ECO:0000313" key="2">
    <source>
        <dbReference type="Proteomes" id="UP000218385"/>
    </source>
</evidence>
<sequence>MAMQVETVFANVDTEKRHRVHERSSAENEKSPASVNLQGFSVRLTISLNPEAFAVRVFCFSTTISG</sequence>